<protein>
    <submittedName>
        <fullName evidence="3">Heterokaryon incompatibility protein-domain-containing protein</fullName>
    </submittedName>
</protein>
<dbReference type="Proteomes" id="UP001303222">
    <property type="component" value="Unassembled WGS sequence"/>
</dbReference>
<dbReference type="PANTHER" id="PTHR24148:SF73">
    <property type="entry name" value="HET DOMAIN PROTEIN (AFU_ORTHOLOGUE AFUA_8G01020)"/>
    <property type="match status" value="1"/>
</dbReference>
<feature type="compositionally biased region" description="Low complexity" evidence="1">
    <location>
        <begin position="692"/>
        <end position="718"/>
    </location>
</feature>
<dbReference type="AlphaFoldDB" id="A0AAN6NX51"/>
<comment type="caution">
    <text evidence="3">The sequence shown here is derived from an EMBL/GenBank/DDBJ whole genome shotgun (WGS) entry which is preliminary data.</text>
</comment>
<reference evidence="3" key="1">
    <citation type="journal article" date="2023" name="Mol. Phylogenet. Evol.">
        <title>Genome-scale phylogeny and comparative genomics of the fungal order Sordariales.</title>
        <authorList>
            <person name="Hensen N."/>
            <person name="Bonometti L."/>
            <person name="Westerberg I."/>
            <person name="Brannstrom I.O."/>
            <person name="Guillou S."/>
            <person name="Cros-Aarteil S."/>
            <person name="Calhoun S."/>
            <person name="Haridas S."/>
            <person name="Kuo A."/>
            <person name="Mondo S."/>
            <person name="Pangilinan J."/>
            <person name="Riley R."/>
            <person name="LaButti K."/>
            <person name="Andreopoulos B."/>
            <person name="Lipzen A."/>
            <person name="Chen C."/>
            <person name="Yan M."/>
            <person name="Daum C."/>
            <person name="Ng V."/>
            <person name="Clum A."/>
            <person name="Steindorff A."/>
            <person name="Ohm R.A."/>
            <person name="Martin F."/>
            <person name="Silar P."/>
            <person name="Natvig D.O."/>
            <person name="Lalanne C."/>
            <person name="Gautier V."/>
            <person name="Ament-Velasquez S.L."/>
            <person name="Kruys A."/>
            <person name="Hutchinson M.I."/>
            <person name="Powell A.J."/>
            <person name="Barry K."/>
            <person name="Miller A.N."/>
            <person name="Grigoriev I.V."/>
            <person name="Debuchy R."/>
            <person name="Gladieux P."/>
            <person name="Hiltunen Thoren M."/>
            <person name="Johannesson H."/>
        </authorList>
    </citation>
    <scope>NUCLEOTIDE SEQUENCE</scope>
    <source>
        <strain evidence="3">CBS 626.80</strain>
    </source>
</reference>
<evidence type="ECO:0000313" key="3">
    <source>
        <dbReference type="EMBL" id="KAK3953679.1"/>
    </source>
</evidence>
<accession>A0AAN6NX51</accession>
<reference evidence="3" key="2">
    <citation type="submission" date="2023-06" db="EMBL/GenBank/DDBJ databases">
        <authorList>
            <consortium name="Lawrence Berkeley National Laboratory"/>
            <person name="Mondo S.J."/>
            <person name="Hensen N."/>
            <person name="Bonometti L."/>
            <person name="Westerberg I."/>
            <person name="Brannstrom I.O."/>
            <person name="Guillou S."/>
            <person name="Cros-Aarteil S."/>
            <person name="Calhoun S."/>
            <person name="Haridas S."/>
            <person name="Kuo A."/>
            <person name="Pangilinan J."/>
            <person name="Riley R."/>
            <person name="Labutti K."/>
            <person name="Andreopoulos B."/>
            <person name="Lipzen A."/>
            <person name="Chen C."/>
            <person name="Yanf M."/>
            <person name="Daum C."/>
            <person name="Ng V."/>
            <person name="Clum A."/>
            <person name="Steindorff A."/>
            <person name="Ohm R."/>
            <person name="Martin F."/>
            <person name="Silar P."/>
            <person name="Natvig D."/>
            <person name="Lalanne C."/>
            <person name="Gautier V."/>
            <person name="Ament-Velasquez S.L."/>
            <person name="Kruys A."/>
            <person name="Hutchinson M.I."/>
            <person name="Powell A.J."/>
            <person name="Barry K."/>
            <person name="Miller A.N."/>
            <person name="Grigoriev I.V."/>
            <person name="Debuchy R."/>
            <person name="Gladieux P."/>
            <person name="Thoren M.H."/>
            <person name="Johannesson H."/>
        </authorList>
    </citation>
    <scope>NUCLEOTIDE SEQUENCE</scope>
    <source>
        <strain evidence="3">CBS 626.80</strain>
    </source>
</reference>
<dbReference type="InterPro" id="IPR010730">
    <property type="entry name" value="HET"/>
</dbReference>
<name>A0AAN6NX51_9PEZI</name>
<feature type="domain" description="Heterokaryon incompatibility" evidence="2">
    <location>
        <begin position="89"/>
        <end position="291"/>
    </location>
</feature>
<dbReference type="Pfam" id="PF26639">
    <property type="entry name" value="Het-6_barrel"/>
    <property type="match status" value="1"/>
</dbReference>
<proteinExistence type="predicted"/>
<dbReference type="Pfam" id="PF06985">
    <property type="entry name" value="HET"/>
    <property type="match status" value="1"/>
</dbReference>
<evidence type="ECO:0000313" key="4">
    <source>
        <dbReference type="Proteomes" id="UP001303222"/>
    </source>
</evidence>
<keyword evidence="4" id="KW-1185">Reference proteome</keyword>
<dbReference type="EMBL" id="MU859101">
    <property type="protein sequence ID" value="KAK3953679.1"/>
    <property type="molecule type" value="Genomic_DNA"/>
</dbReference>
<organism evidence="3 4">
    <name type="scientific">Pseudoneurospora amorphoporcata</name>
    <dbReference type="NCBI Taxonomy" id="241081"/>
    <lineage>
        <taxon>Eukaryota</taxon>
        <taxon>Fungi</taxon>
        <taxon>Dikarya</taxon>
        <taxon>Ascomycota</taxon>
        <taxon>Pezizomycotina</taxon>
        <taxon>Sordariomycetes</taxon>
        <taxon>Sordariomycetidae</taxon>
        <taxon>Sordariales</taxon>
        <taxon>Sordariaceae</taxon>
        <taxon>Pseudoneurospora</taxon>
    </lineage>
</organism>
<sequence length="761" mass="84649">MGHVHPYIQLPSNVTPSSPSAPIASTSAPRFNYNTSASLPDPNTTIRLLEICPSYNHSDTEDLYCTLYTTSVISSSSSSPPPPPPPPLYTALSYAWGEGTKSRRIRIIPQSQFQTLKENHHDPDKGQISQDLYENAPFLSITPTLDTCLRTLCRFNCRWGQTHPPALWIDQICINQDDDQEKGFQVQLMREIYSLADKVLVWLGPDADACDEVMQGLAVMGYLTMHSGVLGGPPVNWVPNPDEALFDKLATPEVKELLRKVIPVFVPLAVSGKLEAWLKRSWFSRVWVIQEFCLNKHVLVACGRTMTFGELLCLAQELFLLFDRIRANVYALPMREEIAESLALLQSVPAERMPVRLGHLFGMRLWQRQGRRTPLRNLLERMFTSASTAADRVVPQATKYRDRIYGLLGLANDAEHLDIRPDYRRSTSTAEVLTQVARAIIQKESQLHVLRFAQFPKTNVDDDDGVDSVQLASLPSWVPDWANDTECSLALETDYSACGKFLTAEIMPTSNPAVLGLRGVVVDKVEDLGQPWPSSTNRTPDLIVKYSESLMRLWNISSDKGGDIYPTSSRLDEAFWRLAVGDRRYHGQSGEWAPWKPFSAFVSRKPATSTTLSAFQELLEFCRVNILLNGDEEQDGGGDLSPELRQFVKDRGIMLHDIPGSSIPDSGRVLIASSRSEVAAQNLNHQQAVTASESPSSSSNTEIIPSSRETPDPTTSSPSHPPANHIQVILADPNKPPSHYRDPQNPQSSNTIAGWVAKGRS</sequence>
<feature type="region of interest" description="Disordered" evidence="1">
    <location>
        <begin position="684"/>
        <end position="761"/>
    </location>
</feature>
<evidence type="ECO:0000256" key="1">
    <source>
        <dbReference type="SAM" id="MobiDB-lite"/>
    </source>
</evidence>
<feature type="region of interest" description="Disordered" evidence="1">
    <location>
        <begin position="1"/>
        <end position="36"/>
    </location>
</feature>
<feature type="compositionally biased region" description="Low complexity" evidence="1">
    <location>
        <begin position="15"/>
        <end position="29"/>
    </location>
</feature>
<gene>
    <name evidence="3" type="ORF">QBC32DRAFT_396885</name>
</gene>
<dbReference type="InterPro" id="IPR052895">
    <property type="entry name" value="HetReg/Transcr_Mod"/>
</dbReference>
<evidence type="ECO:0000259" key="2">
    <source>
        <dbReference type="Pfam" id="PF06985"/>
    </source>
</evidence>
<dbReference type="PANTHER" id="PTHR24148">
    <property type="entry name" value="ANKYRIN REPEAT DOMAIN-CONTAINING PROTEIN 39 HOMOLOG-RELATED"/>
    <property type="match status" value="1"/>
</dbReference>